<proteinExistence type="predicted"/>
<gene>
    <name evidence="1" type="ORF">ETSY2_21240</name>
</gene>
<dbReference type="Gene3D" id="3.40.50.1010">
    <property type="entry name" value="5'-nuclease"/>
    <property type="match status" value="1"/>
</dbReference>
<dbReference type="InterPro" id="IPR029060">
    <property type="entry name" value="PIN-like_dom_sf"/>
</dbReference>
<sequence>MILCDTGPLVALVDQDDPHHDRCVAALHTLPAEPLLTTWPCLTEAMYLLWRAGGLPAQDELWGYLAEGLVVLHAPAAAEWERMRAVIIPQ</sequence>
<evidence type="ECO:0000313" key="2">
    <source>
        <dbReference type="Proteomes" id="UP000019140"/>
    </source>
</evidence>
<dbReference type="AlphaFoldDB" id="W4M697"/>
<evidence type="ECO:0008006" key="3">
    <source>
        <dbReference type="Google" id="ProtNLM"/>
    </source>
</evidence>
<dbReference type="Proteomes" id="UP000019140">
    <property type="component" value="Unassembled WGS sequence"/>
</dbReference>
<protein>
    <recommendedName>
        <fullName evidence="3">PIN domain-containing protein</fullName>
    </recommendedName>
</protein>
<organism evidence="1 2">
    <name type="scientific">Candidatus Entotheonella gemina</name>
    <dbReference type="NCBI Taxonomy" id="1429439"/>
    <lineage>
        <taxon>Bacteria</taxon>
        <taxon>Pseudomonadati</taxon>
        <taxon>Nitrospinota/Tectimicrobiota group</taxon>
        <taxon>Candidatus Tectimicrobiota</taxon>
        <taxon>Candidatus Entotheonellia</taxon>
        <taxon>Candidatus Entotheonellales</taxon>
        <taxon>Candidatus Entotheonellaceae</taxon>
        <taxon>Candidatus Entotheonella</taxon>
    </lineage>
</organism>
<name>W4M697_9BACT</name>
<dbReference type="SUPFAM" id="SSF88723">
    <property type="entry name" value="PIN domain-like"/>
    <property type="match status" value="1"/>
</dbReference>
<accession>W4M697</accession>
<comment type="caution">
    <text evidence="1">The sequence shown here is derived from an EMBL/GenBank/DDBJ whole genome shotgun (WGS) entry which is preliminary data.</text>
</comment>
<dbReference type="HOGENOM" id="CLU_2445766_0_0_7"/>
<keyword evidence="2" id="KW-1185">Reference proteome</keyword>
<evidence type="ECO:0000313" key="1">
    <source>
        <dbReference type="EMBL" id="ETX05730.1"/>
    </source>
</evidence>
<reference evidence="1 2" key="1">
    <citation type="journal article" date="2014" name="Nature">
        <title>An environmental bacterial taxon with a large and distinct metabolic repertoire.</title>
        <authorList>
            <person name="Wilson M.C."/>
            <person name="Mori T."/>
            <person name="Ruckert C."/>
            <person name="Uria A.R."/>
            <person name="Helf M.J."/>
            <person name="Takada K."/>
            <person name="Gernert C."/>
            <person name="Steffens U.A."/>
            <person name="Heycke N."/>
            <person name="Schmitt S."/>
            <person name="Rinke C."/>
            <person name="Helfrich E.J."/>
            <person name="Brachmann A.O."/>
            <person name="Gurgui C."/>
            <person name="Wakimoto T."/>
            <person name="Kracht M."/>
            <person name="Crusemann M."/>
            <person name="Hentschel U."/>
            <person name="Abe I."/>
            <person name="Matsunaga S."/>
            <person name="Kalinowski J."/>
            <person name="Takeyama H."/>
            <person name="Piel J."/>
        </authorList>
    </citation>
    <scope>NUCLEOTIDE SEQUENCE [LARGE SCALE GENOMIC DNA]</scope>
    <source>
        <strain evidence="2">TSY2</strain>
    </source>
</reference>
<dbReference type="EMBL" id="AZHX01000883">
    <property type="protein sequence ID" value="ETX05730.1"/>
    <property type="molecule type" value="Genomic_DNA"/>
</dbReference>
<feature type="non-terminal residue" evidence="1">
    <location>
        <position position="90"/>
    </location>
</feature>